<feature type="domain" description="IPTL-CTERM protein sorting" evidence="2">
    <location>
        <begin position="179"/>
        <end position="206"/>
    </location>
</feature>
<evidence type="ECO:0000259" key="2">
    <source>
        <dbReference type="Pfam" id="PF18203"/>
    </source>
</evidence>
<gene>
    <name evidence="3" type="ORF">N4T19_21040</name>
</gene>
<keyword evidence="4" id="KW-1185">Reference proteome</keyword>
<protein>
    <submittedName>
        <fullName evidence="3">IPTL-CTERM sorting domain-containing protein</fullName>
    </submittedName>
</protein>
<organism evidence="3 4">
    <name type="scientific">Comamonas squillarum</name>
    <dbReference type="NCBI Taxonomy" id="2977320"/>
    <lineage>
        <taxon>Bacteria</taxon>
        <taxon>Pseudomonadati</taxon>
        <taxon>Pseudomonadota</taxon>
        <taxon>Betaproteobacteria</taxon>
        <taxon>Burkholderiales</taxon>
        <taxon>Comamonadaceae</taxon>
        <taxon>Comamonas</taxon>
    </lineage>
</organism>
<dbReference type="EMBL" id="CP104377">
    <property type="protein sequence ID" value="UXC18143.1"/>
    <property type="molecule type" value="Genomic_DNA"/>
</dbReference>
<reference evidence="3" key="1">
    <citation type="submission" date="2022-09" db="EMBL/GenBank/DDBJ databases">
        <title>Bacterial diversity in gut of crayfish and pufferfish.</title>
        <authorList>
            <person name="Huang Y."/>
        </authorList>
    </citation>
    <scope>NUCLEOTIDE SEQUENCE</scope>
    <source>
        <strain evidence="3">PR12</strain>
    </source>
</reference>
<dbReference type="Pfam" id="PF18203">
    <property type="entry name" value="IPTL-CTERM"/>
    <property type="match status" value="1"/>
</dbReference>
<name>A0ABY5ZVX5_9BURK</name>
<dbReference type="RefSeq" id="WP_260718934.1">
    <property type="nucleotide sequence ID" value="NZ_CP104377.1"/>
</dbReference>
<evidence type="ECO:0000313" key="3">
    <source>
        <dbReference type="EMBL" id="UXC18143.1"/>
    </source>
</evidence>
<proteinExistence type="predicted"/>
<evidence type="ECO:0000256" key="1">
    <source>
        <dbReference type="SAM" id="SignalP"/>
    </source>
</evidence>
<accession>A0ABY5ZVX5</accession>
<feature type="signal peptide" evidence="1">
    <location>
        <begin position="1"/>
        <end position="23"/>
    </location>
</feature>
<feature type="chain" id="PRO_5047390686" evidence="1">
    <location>
        <begin position="24"/>
        <end position="216"/>
    </location>
</feature>
<dbReference type="Proteomes" id="UP001058290">
    <property type="component" value="Chromosome"/>
</dbReference>
<dbReference type="NCBIfam" id="TIGR04174">
    <property type="entry name" value="IPTL_CTERM"/>
    <property type="match status" value="1"/>
</dbReference>
<dbReference type="InterPro" id="IPR026442">
    <property type="entry name" value="IPTL_CTERM"/>
</dbReference>
<sequence>MKTLLCAGALALAIGGFASAANAALVQWTLTDVKFVDGGTASGSYVFDATTQTFSAINVTATGTEGIPAASFSNTCDGSNCDAYLPDPAQNMIFVPADTSDLTGKQVILLDLQSPMTDAGGTIAIKPPEAEAAVTVALRNKAFSTFCPDATCSGPGAMRFIASGEVVGRAVVVPAVAPTPVPTLPPWSLALLSLVLAPIAWMQQRRQRAVAKPARR</sequence>
<keyword evidence="1" id="KW-0732">Signal</keyword>
<evidence type="ECO:0000313" key="4">
    <source>
        <dbReference type="Proteomes" id="UP001058290"/>
    </source>
</evidence>